<evidence type="ECO:0000313" key="6">
    <source>
        <dbReference type="EMBL" id="CDM64166.1"/>
    </source>
</evidence>
<organism evidence="6 7">
    <name type="scientific">Pyrinomonas methylaliphatogenes</name>
    <dbReference type="NCBI Taxonomy" id="454194"/>
    <lineage>
        <taxon>Bacteria</taxon>
        <taxon>Pseudomonadati</taxon>
        <taxon>Acidobacteriota</taxon>
        <taxon>Blastocatellia</taxon>
        <taxon>Blastocatellales</taxon>
        <taxon>Pyrinomonadaceae</taxon>
        <taxon>Pyrinomonas</taxon>
    </lineage>
</organism>
<reference evidence="6 7" key="1">
    <citation type="submission" date="2013-12" db="EMBL/GenBank/DDBJ databases">
        <authorList>
            <person name="Stott M."/>
        </authorList>
    </citation>
    <scope>NUCLEOTIDE SEQUENCE [LARGE SCALE GENOMIC DNA]</scope>
    <source>
        <strain evidence="6 7">K22</strain>
    </source>
</reference>
<keyword evidence="2" id="KW-0472">Membrane</keyword>
<feature type="signal peptide" evidence="4">
    <location>
        <begin position="1"/>
        <end position="27"/>
    </location>
</feature>
<proteinExistence type="predicted"/>
<evidence type="ECO:0000313" key="7">
    <source>
        <dbReference type="Proteomes" id="UP000031518"/>
    </source>
</evidence>
<feature type="chain" id="PRO_5002110801" evidence="4">
    <location>
        <begin position="28"/>
        <end position="1061"/>
    </location>
</feature>
<dbReference type="Gene3D" id="2.60.40.1120">
    <property type="entry name" value="Carboxypeptidase-like, regulatory domain"/>
    <property type="match status" value="1"/>
</dbReference>
<evidence type="ECO:0000259" key="5">
    <source>
        <dbReference type="Pfam" id="PF25183"/>
    </source>
</evidence>
<keyword evidence="4" id="KW-0732">Signal</keyword>
<dbReference type="SUPFAM" id="SSF56935">
    <property type="entry name" value="Porins"/>
    <property type="match status" value="1"/>
</dbReference>
<dbReference type="Gene3D" id="2.40.170.20">
    <property type="entry name" value="TonB-dependent receptor, beta-barrel domain"/>
    <property type="match status" value="1"/>
</dbReference>
<feature type="domain" description="TonB-dependent transporter Oar-like beta-barrel" evidence="5">
    <location>
        <begin position="249"/>
        <end position="343"/>
    </location>
</feature>
<feature type="domain" description="TonB-dependent transporter Oar-like beta-barrel" evidence="5">
    <location>
        <begin position="347"/>
        <end position="1054"/>
    </location>
</feature>
<dbReference type="Pfam" id="PF25183">
    <property type="entry name" value="OMP_b-brl_4"/>
    <property type="match status" value="2"/>
</dbReference>
<protein>
    <submittedName>
        <fullName evidence="6">Outer membrane receptor protein</fullName>
    </submittedName>
</protein>
<accession>A0A0B6WT44</accession>
<evidence type="ECO:0000256" key="3">
    <source>
        <dbReference type="ARBA" id="ARBA00023237"/>
    </source>
</evidence>
<evidence type="ECO:0000256" key="2">
    <source>
        <dbReference type="ARBA" id="ARBA00023136"/>
    </source>
</evidence>
<dbReference type="RefSeq" id="WP_041973195.1">
    <property type="nucleotide sequence ID" value="NZ_CBXV010000001.1"/>
</dbReference>
<dbReference type="EMBL" id="CBXV010000001">
    <property type="protein sequence ID" value="CDM64166.1"/>
    <property type="molecule type" value="Genomic_DNA"/>
</dbReference>
<keyword evidence="3" id="KW-0998">Cell outer membrane</keyword>
<evidence type="ECO:0000256" key="1">
    <source>
        <dbReference type="ARBA" id="ARBA00004442"/>
    </source>
</evidence>
<sequence precursor="true">MSDHNFAWKVCFFLAALFSALSVHSYAQSTATLQGTVTDQQGAVISGARITVRNEATGLERTAQTDAEGNYQVAALPPGTYRIEVQAQGFQTQVVNGVTIEVARTVVQNFQLAVGSVTQEVTVSSDAPAIETATTSVGTVINQRTVQDIPLNGRHFVDLGLLLPGSVAPPQNGFLTAPVRGQGSFAFNTAGNREDTVNFQINGINLNDMVQNQITFQPSINTVQEFKADNSTFSAEYGRNSGAVVNIATRSGTNEFHGEIFEFLRNDALDARNFFDGANKPPFKRNQFGVALGGPIYLPRFGEGGPVFGYRGKNKTFFFFSYEGLRQRQGLTINSGVLRDDERAQVTDPTSRKLLDLIPRANATGPRGEGRFIGSATAPVDLDQWTLDISHNLSPQDRLHGYYAFQRDLRIEPTLQGNTIPGFGDTRRSRRQLLTLNLTHTFNANTVNEARFGFNRIFITFQPNAQLNPASFGISNGINEPLGLPQITIGGIGLNFGGPAGFPQGRGDTTFVVSDTLSYLRGNHSFKFGGEWRRFYNNNFNRDVGTIGFNSIADFSRGAASTFGVTLGAPSSSIAQGAFGLFVQDNYKWLPNVTLELGLRYDWNMTPTERYDRFVVFDPRTGSLRRVGSDIDQVYQTNNKNFQPRVGLAWDPFKDGRTSVRLAYAILVDQPVTNLVTPTASNPPLATRVAFSGPGTTSYANLLNAARATGLVPVTVDHGFVNAYVQSWNLNVQREVTPGLGVMVGYFGSKGTHLRLQRNINQFINGVRPYPTVSSASPILPGVALGNILQNESSGNSSYNALWATANKRFARGLQFNASYTWSKSLDYNSLNSQGTVVQNSYNVRADRGLSDFDARHRFVISAIYELPFQRNFLVRGWQLATIVQAQSGNPINIVAGNPLPIAGTSIGGANIASFTGVATIRPDLIGPVQVIGSPNQWFTNTVCDPRAPSVCPTGAAFALPAALVNGQTVFHFGSLGRNTIIGPAFNNTDFSVIRNFNFTESTRLQFRAEFFDLFNHANFGPPGNVAQVGSSTFGVISRTRLPTGDAGSSRQIQFALKLIF</sequence>
<dbReference type="AlphaFoldDB" id="A0A0B6WT44"/>
<evidence type="ECO:0000256" key="4">
    <source>
        <dbReference type="SAM" id="SignalP"/>
    </source>
</evidence>
<dbReference type="SUPFAM" id="SSF49464">
    <property type="entry name" value="Carboxypeptidase regulatory domain-like"/>
    <property type="match status" value="1"/>
</dbReference>
<dbReference type="OrthoDB" id="97893at2"/>
<keyword evidence="6" id="KW-0675">Receptor</keyword>
<dbReference type="Pfam" id="PF13620">
    <property type="entry name" value="CarboxypepD_reg"/>
    <property type="match status" value="1"/>
</dbReference>
<dbReference type="STRING" id="454194.PYK22_00158"/>
<name>A0A0B6WT44_9BACT</name>
<comment type="subcellular location">
    <subcellularLocation>
        <location evidence="1">Cell outer membrane</location>
    </subcellularLocation>
</comment>
<dbReference type="Proteomes" id="UP000031518">
    <property type="component" value="Unassembled WGS sequence"/>
</dbReference>
<keyword evidence="7" id="KW-1185">Reference proteome</keyword>
<dbReference type="InterPro" id="IPR057601">
    <property type="entry name" value="Oar-like_b-barrel"/>
</dbReference>
<dbReference type="InterPro" id="IPR036942">
    <property type="entry name" value="Beta-barrel_TonB_sf"/>
</dbReference>
<reference evidence="6 7" key="2">
    <citation type="submission" date="2015-01" db="EMBL/GenBank/DDBJ databases">
        <title>Complete genome sequence of Pyrinomonas methylaliphatogenes type strain K22T.</title>
        <authorList>
            <person name="Lee K.C.Y."/>
            <person name="Power J.F."/>
            <person name="Dunfield P.F."/>
            <person name="Morgan X.C."/>
            <person name="Huttenhower C."/>
            <person name="Stott M.B."/>
        </authorList>
    </citation>
    <scope>NUCLEOTIDE SEQUENCE [LARGE SCALE GENOMIC DNA]</scope>
    <source>
        <strain evidence="6 7">K22</strain>
    </source>
</reference>
<dbReference type="GO" id="GO:0009279">
    <property type="term" value="C:cell outer membrane"/>
    <property type="evidence" value="ECO:0007669"/>
    <property type="project" value="UniProtKB-SubCell"/>
</dbReference>
<gene>
    <name evidence="6" type="ORF">PYK22_00158</name>
</gene>
<dbReference type="InterPro" id="IPR008969">
    <property type="entry name" value="CarboxyPept-like_regulatory"/>
</dbReference>